<proteinExistence type="predicted"/>
<protein>
    <submittedName>
        <fullName evidence="2">Uncharacterized protein</fullName>
    </submittedName>
</protein>
<gene>
    <name evidence="2" type="ORF">Pmani_021004</name>
</gene>
<comment type="caution">
    <text evidence="2">The sequence shown here is derived from an EMBL/GenBank/DDBJ whole genome shotgun (WGS) entry which is preliminary data.</text>
</comment>
<dbReference type="AlphaFoldDB" id="A0AAE1U5X0"/>
<evidence type="ECO:0000256" key="1">
    <source>
        <dbReference type="SAM" id="MobiDB-lite"/>
    </source>
</evidence>
<accession>A0AAE1U5X0</accession>
<name>A0AAE1U5X0_9EUCA</name>
<dbReference type="EMBL" id="JAWZYT010002023">
    <property type="protein sequence ID" value="KAK4307219.1"/>
    <property type="molecule type" value="Genomic_DNA"/>
</dbReference>
<evidence type="ECO:0000313" key="2">
    <source>
        <dbReference type="EMBL" id="KAK4307219.1"/>
    </source>
</evidence>
<keyword evidence="3" id="KW-1185">Reference proteome</keyword>
<organism evidence="2 3">
    <name type="scientific">Petrolisthes manimaculis</name>
    <dbReference type="NCBI Taxonomy" id="1843537"/>
    <lineage>
        <taxon>Eukaryota</taxon>
        <taxon>Metazoa</taxon>
        <taxon>Ecdysozoa</taxon>
        <taxon>Arthropoda</taxon>
        <taxon>Crustacea</taxon>
        <taxon>Multicrustacea</taxon>
        <taxon>Malacostraca</taxon>
        <taxon>Eumalacostraca</taxon>
        <taxon>Eucarida</taxon>
        <taxon>Decapoda</taxon>
        <taxon>Pleocyemata</taxon>
        <taxon>Anomura</taxon>
        <taxon>Galatheoidea</taxon>
        <taxon>Porcellanidae</taxon>
        <taxon>Petrolisthes</taxon>
    </lineage>
</organism>
<feature type="compositionally biased region" description="Basic and acidic residues" evidence="1">
    <location>
        <begin position="30"/>
        <end position="46"/>
    </location>
</feature>
<reference evidence="2" key="1">
    <citation type="submission" date="2023-11" db="EMBL/GenBank/DDBJ databases">
        <title>Genome assemblies of two species of porcelain crab, Petrolisthes cinctipes and Petrolisthes manimaculis (Anomura: Porcellanidae).</title>
        <authorList>
            <person name="Angst P."/>
        </authorList>
    </citation>
    <scope>NUCLEOTIDE SEQUENCE</scope>
    <source>
        <strain evidence="2">PB745_02</strain>
        <tissue evidence="2">Gill</tissue>
    </source>
</reference>
<sequence>MGVEEKGEAEDGVVGVVGNGGRGLLKGRKTHMEESGHGDGGRKEILRGGGGGVATGKAQVTAWGGGGGDGGVVCLTEGTKEGDSIYEVNVYSEGQGRGGGGGDGAWWDRRGVRVWGWGRGVWRYRR</sequence>
<evidence type="ECO:0000313" key="3">
    <source>
        <dbReference type="Proteomes" id="UP001292094"/>
    </source>
</evidence>
<feature type="region of interest" description="Disordered" evidence="1">
    <location>
        <begin position="20"/>
        <end position="52"/>
    </location>
</feature>
<dbReference type="Proteomes" id="UP001292094">
    <property type="component" value="Unassembled WGS sequence"/>
</dbReference>